<feature type="compositionally biased region" description="Acidic residues" evidence="1">
    <location>
        <begin position="698"/>
        <end position="715"/>
    </location>
</feature>
<dbReference type="Pfam" id="PF16794">
    <property type="entry name" value="fn3_4"/>
    <property type="match status" value="1"/>
</dbReference>
<dbReference type="GeneID" id="117641950"/>
<keyword evidence="3" id="KW-1185">Reference proteome</keyword>
<dbReference type="GO" id="GO:0005667">
    <property type="term" value="C:transcription regulator complex"/>
    <property type="evidence" value="ECO:0007669"/>
    <property type="project" value="TreeGrafter"/>
</dbReference>
<evidence type="ECO:0000313" key="4">
    <source>
        <dbReference type="RefSeq" id="XP_034235559.1"/>
    </source>
</evidence>
<feature type="compositionally biased region" description="Basic and acidic residues" evidence="1">
    <location>
        <begin position="521"/>
        <end position="543"/>
    </location>
</feature>
<feature type="compositionally biased region" description="Polar residues" evidence="1">
    <location>
        <begin position="471"/>
        <end position="492"/>
    </location>
</feature>
<dbReference type="GO" id="GO:0005634">
    <property type="term" value="C:nucleus"/>
    <property type="evidence" value="ECO:0007669"/>
    <property type="project" value="TreeGrafter"/>
</dbReference>
<dbReference type="InterPro" id="IPR056565">
    <property type="entry name" value="Fn3_ATF7IP"/>
</dbReference>
<feature type="region of interest" description="Disordered" evidence="1">
    <location>
        <begin position="89"/>
        <end position="134"/>
    </location>
</feature>
<dbReference type="RefSeq" id="XP_034235559.1">
    <property type="nucleotide sequence ID" value="XM_034379668.1"/>
</dbReference>
<feature type="region of interest" description="Disordered" evidence="1">
    <location>
        <begin position="1"/>
        <end position="70"/>
    </location>
</feature>
<dbReference type="InterPro" id="IPR036116">
    <property type="entry name" value="FN3_sf"/>
</dbReference>
<dbReference type="InterPro" id="IPR013783">
    <property type="entry name" value="Ig-like_fold"/>
</dbReference>
<dbReference type="CDD" id="cd00063">
    <property type="entry name" value="FN3"/>
    <property type="match status" value="1"/>
</dbReference>
<feature type="compositionally biased region" description="Basic and acidic residues" evidence="1">
    <location>
        <begin position="225"/>
        <end position="243"/>
    </location>
</feature>
<feature type="compositionally biased region" description="Basic and acidic residues" evidence="1">
    <location>
        <begin position="716"/>
        <end position="726"/>
    </location>
</feature>
<feature type="compositionally biased region" description="Basic and acidic residues" evidence="1">
    <location>
        <begin position="550"/>
        <end position="572"/>
    </location>
</feature>
<evidence type="ECO:0000259" key="2">
    <source>
        <dbReference type="PROSITE" id="PS50853"/>
    </source>
</evidence>
<evidence type="ECO:0000313" key="6">
    <source>
        <dbReference type="RefSeq" id="XP_034235569.1"/>
    </source>
</evidence>
<evidence type="ECO:0000313" key="5">
    <source>
        <dbReference type="RefSeq" id="XP_034235560.1"/>
    </source>
</evidence>
<feature type="compositionally biased region" description="Polar residues" evidence="1">
    <location>
        <begin position="49"/>
        <end position="62"/>
    </location>
</feature>
<feature type="compositionally biased region" description="Basic and acidic residues" evidence="1">
    <location>
        <begin position="254"/>
        <end position="264"/>
    </location>
</feature>
<name>A0A6P8ZJL4_THRPL</name>
<dbReference type="InterPro" id="IPR026085">
    <property type="entry name" value="ATF7-int"/>
</dbReference>
<dbReference type="InterPro" id="IPR003961">
    <property type="entry name" value="FN3_dom"/>
</dbReference>
<dbReference type="KEGG" id="tpal:117641950"/>
<feature type="compositionally biased region" description="Polar residues" evidence="1">
    <location>
        <begin position="859"/>
        <end position="872"/>
    </location>
</feature>
<feature type="region of interest" description="Disordered" evidence="1">
    <location>
        <begin position="1135"/>
        <end position="1195"/>
    </location>
</feature>
<feature type="compositionally biased region" description="Polar residues" evidence="1">
    <location>
        <begin position="504"/>
        <end position="520"/>
    </location>
</feature>
<feature type="region of interest" description="Disordered" evidence="1">
    <location>
        <begin position="437"/>
        <end position="745"/>
    </location>
</feature>
<dbReference type="GO" id="GO:0003712">
    <property type="term" value="F:transcription coregulator activity"/>
    <property type="evidence" value="ECO:0007669"/>
    <property type="project" value="TreeGrafter"/>
</dbReference>
<feature type="compositionally biased region" description="Basic and acidic residues" evidence="1">
    <location>
        <begin position="808"/>
        <end position="858"/>
    </location>
</feature>
<feature type="region of interest" description="Disordered" evidence="1">
    <location>
        <begin position="1023"/>
        <end position="1084"/>
    </location>
</feature>
<gene>
    <name evidence="4 5 6" type="primary">LOC117641950</name>
</gene>
<feature type="compositionally biased region" description="Polar residues" evidence="1">
    <location>
        <begin position="732"/>
        <end position="745"/>
    </location>
</feature>
<dbReference type="GO" id="GO:0006355">
    <property type="term" value="P:regulation of DNA-templated transcription"/>
    <property type="evidence" value="ECO:0007669"/>
    <property type="project" value="TreeGrafter"/>
</dbReference>
<reference evidence="4 5" key="1">
    <citation type="submission" date="2025-04" db="UniProtKB">
        <authorList>
            <consortium name="RefSeq"/>
        </authorList>
    </citation>
    <scope>IDENTIFICATION</scope>
    <source>
        <tissue evidence="4 5">Total insect</tissue>
    </source>
</reference>
<feature type="compositionally biased region" description="Polar residues" evidence="1">
    <location>
        <begin position="25"/>
        <end position="42"/>
    </location>
</feature>
<dbReference type="PANTHER" id="PTHR23210">
    <property type="entry name" value="ACTIVATING TRANSCRIPTION FACTOR 7 INTERACTING PROTEIN"/>
    <property type="match status" value="1"/>
</dbReference>
<accession>A0A6P8ZJL4</accession>
<evidence type="ECO:0000256" key="1">
    <source>
        <dbReference type="SAM" id="MobiDB-lite"/>
    </source>
</evidence>
<dbReference type="OrthoDB" id="2434995at2759"/>
<protein>
    <submittedName>
        <fullName evidence="4 5">Uncharacterized protein LOC117641950 isoform X1</fullName>
    </submittedName>
</protein>
<feature type="compositionally biased region" description="Basic and acidic residues" evidence="1">
    <location>
        <begin position="579"/>
        <end position="601"/>
    </location>
</feature>
<dbReference type="Gene3D" id="2.60.40.10">
    <property type="entry name" value="Immunoglobulins"/>
    <property type="match status" value="1"/>
</dbReference>
<dbReference type="RefSeq" id="XP_034235560.1">
    <property type="nucleotide sequence ID" value="XM_034379669.1"/>
</dbReference>
<dbReference type="SUPFAM" id="SSF49265">
    <property type="entry name" value="Fibronectin type III"/>
    <property type="match status" value="1"/>
</dbReference>
<feature type="region of interest" description="Disordered" evidence="1">
    <location>
        <begin position="222"/>
        <end position="288"/>
    </location>
</feature>
<feature type="compositionally biased region" description="Low complexity" evidence="1">
    <location>
        <begin position="1180"/>
        <end position="1195"/>
    </location>
</feature>
<feature type="compositionally biased region" description="Polar residues" evidence="1">
    <location>
        <begin position="1023"/>
        <end position="1059"/>
    </location>
</feature>
<feature type="compositionally biased region" description="Polar residues" evidence="1">
    <location>
        <begin position="279"/>
        <end position="288"/>
    </location>
</feature>
<feature type="compositionally biased region" description="Polar residues" evidence="1">
    <location>
        <begin position="660"/>
        <end position="670"/>
    </location>
</feature>
<feature type="compositionally biased region" description="Polar residues" evidence="1">
    <location>
        <begin position="1140"/>
        <end position="1153"/>
    </location>
</feature>
<organism evidence="4">
    <name type="scientific">Thrips palmi</name>
    <name type="common">Melon thrips</name>
    <dbReference type="NCBI Taxonomy" id="161013"/>
    <lineage>
        <taxon>Eukaryota</taxon>
        <taxon>Metazoa</taxon>
        <taxon>Ecdysozoa</taxon>
        <taxon>Arthropoda</taxon>
        <taxon>Hexapoda</taxon>
        <taxon>Insecta</taxon>
        <taxon>Pterygota</taxon>
        <taxon>Neoptera</taxon>
        <taxon>Paraneoptera</taxon>
        <taxon>Thysanoptera</taxon>
        <taxon>Terebrantia</taxon>
        <taxon>Thripoidea</taxon>
        <taxon>Thripidae</taxon>
        <taxon>Thrips</taxon>
    </lineage>
</organism>
<dbReference type="Proteomes" id="UP000515158">
    <property type="component" value="Unplaced"/>
</dbReference>
<feature type="compositionally biased region" description="Basic and acidic residues" evidence="1">
    <location>
        <begin position="437"/>
        <end position="446"/>
    </location>
</feature>
<feature type="region of interest" description="Disordered" evidence="1">
    <location>
        <begin position="791"/>
        <end position="894"/>
    </location>
</feature>
<dbReference type="PANTHER" id="PTHR23210:SF26">
    <property type="entry name" value="ACTIVATING TRANSCRIPTION FACTOR 7-INTERACTING PROTEIN 1"/>
    <property type="match status" value="1"/>
</dbReference>
<dbReference type="RefSeq" id="XP_034235569.1">
    <property type="nucleotide sequence ID" value="XM_034379678.1"/>
</dbReference>
<feature type="domain" description="Fibronectin type-III" evidence="2">
    <location>
        <begin position="1331"/>
        <end position="1432"/>
    </location>
</feature>
<sequence length="1432" mass="156155">MKLSEEMDMDNGSIPADAMKIKSPSHLTSDNSLKPHLPTQNGIKHPAENVSNGNTSLDNSPEATLDENAIGFEVESYSDFNTSLSHGSFSQIKGDSGSVELNGNNHSSNDGDNRENSNKIFSDESCTESTHNSSHLSEEFQLRLSDDDSNQLAEAVSSSTPFQSVADVTKDEDGTILAGSKSIESTSLARDLLVKNVSLDLKPNKDNEVDVHLFKCTGEESLETPCKDSQGEPKVQDNSEVKKVNTPNCTGHDVANEEGSHSTDVESQTTDVLKGSDDSMPSSSQPENCTKKLLSLEDTLEAELEAELQAEIAAEMENKDKIEANQKNDSVHGMCTTIPSERDSDVSCLIQEKTEVTDTRLIKSNISIDILQEKDLSSTTTQPCSLVISVIKTEKEDEDKGEYLSIKEEVLLKSEEMFLDCDDLPIKKEIKIEPLALKSEESHVKSEPIAPKCEPLKSEDCPVKTEGNLDGSRTQTLKSEFQPVATISSVMSVKSDDSLPPCGDTSNKSEAPVAASSQDSSEVRGLDAMSREQAESEANKEDATSSQDSSEVRGLDAVSREQAESEANKEDGTSSQDSSEVRRLDAVSREQAESGANKEDVGEAQEEPNKIVENNISSQQQETPQSLNFPDEESRSHESDQNVSNEEEEIQSKNLDAYSASLSEPNSPFSDESDCPVSDIHVESDDVSVNGDGLLNENDSDTMCDNDTMMTDEVESSEKMDTDRAKTPAVENVSSSNLNDMNLSESSNFCDSTVLDTSCTGDIVSQDRSNSANENNATKGFRKRFLSHSEDDSCDTFRNKKSNGLLESEEKSENRKSFNETSHKRPAEHAPDIDSKKQCFSRKDLAKQPEDETEKEQSQTEMSNENCPTQTKENLEDSTFEPLEESDKSLDLAGPTDLPFLRKMHKRQFSKMSRSDLEELILQKMCEAITERSLVGELRIRCQALEIRQEKENEKFNKLKKQMTELSIVMRKYMDNQRLHKPTPPIRVTRSVGLQVCPAVKLCSPSCFSSIRTRGCQQAGQAINQNWPPKQSVTPSKPDSSLPDTPSQVQQAKQVTPNKGSPRPATNIVSSTVPPALVPTGSSNSTVLLMPGRAVMTPPRVQVPPLQQISTIRPRFSIPTSIAATPPPPVIPTQQISPVRHSSPQSTTQQKAAGSTDVEVIDIENEDHSKRSAGLQISPQQHQHQQKQAANAAAQSLAGNSGMTVRLISPTQATIPTGYSNFLVPAQGNMPQKMIIASPPPGNGIRGNFKFVMKSSQGNVIIPIQSNGAAVSSSVVQIPASAAVQQIFTNAGAGKRTNTIAPARPNSLVHPAPLPVGPPLQAQNPAWKQIPPRPNLKIQHQNNGIVLSWNMALGSQYADIESYQLFAYQEGAAPPNPGLWKKVGDVKALPLPMACTLTQFVEGHRYHFTVRAVDKHGRVGPFSQQGSIRLGN</sequence>
<dbReference type="PROSITE" id="PS50853">
    <property type="entry name" value="FN3"/>
    <property type="match status" value="1"/>
</dbReference>
<proteinExistence type="predicted"/>
<feature type="compositionally biased region" description="Polar residues" evidence="1">
    <location>
        <begin position="612"/>
        <end position="628"/>
    </location>
</feature>
<feature type="compositionally biased region" description="Basic and acidic residues" evidence="1">
    <location>
        <begin position="454"/>
        <end position="463"/>
    </location>
</feature>
<evidence type="ECO:0000313" key="3">
    <source>
        <dbReference type="Proteomes" id="UP000515158"/>
    </source>
</evidence>